<dbReference type="OrthoDB" id="5847419at2759"/>
<evidence type="ECO:0000313" key="3">
    <source>
        <dbReference type="Proteomes" id="UP000835052"/>
    </source>
</evidence>
<organism evidence="2 3">
    <name type="scientific">Caenorhabditis auriculariae</name>
    <dbReference type="NCBI Taxonomy" id="2777116"/>
    <lineage>
        <taxon>Eukaryota</taxon>
        <taxon>Metazoa</taxon>
        <taxon>Ecdysozoa</taxon>
        <taxon>Nematoda</taxon>
        <taxon>Chromadorea</taxon>
        <taxon>Rhabditida</taxon>
        <taxon>Rhabditina</taxon>
        <taxon>Rhabditomorpha</taxon>
        <taxon>Rhabditoidea</taxon>
        <taxon>Rhabditidae</taxon>
        <taxon>Peloderinae</taxon>
        <taxon>Caenorhabditis</taxon>
    </lineage>
</organism>
<evidence type="ECO:0000313" key="2">
    <source>
        <dbReference type="EMBL" id="CAD6195698.1"/>
    </source>
</evidence>
<dbReference type="Proteomes" id="UP000835052">
    <property type="component" value="Unassembled WGS sequence"/>
</dbReference>
<gene>
    <name evidence="2" type="ORF">CAUJ_LOCUS11617</name>
</gene>
<feature type="compositionally biased region" description="Low complexity" evidence="1">
    <location>
        <begin position="29"/>
        <end position="38"/>
    </location>
</feature>
<dbReference type="EMBL" id="CAJGYM010000059">
    <property type="protein sequence ID" value="CAD6195698.1"/>
    <property type="molecule type" value="Genomic_DNA"/>
</dbReference>
<evidence type="ECO:0000256" key="1">
    <source>
        <dbReference type="SAM" id="MobiDB-lite"/>
    </source>
</evidence>
<accession>A0A8S1HMT9</accession>
<proteinExistence type="predicted"/>
<dbReference type="AlphaFoldDB" id="A0A8S1HMT9"/>
<protein>
    <submittedName>
        <fullName evidence="2">Uncharacterized protein</fullName>
    </submittedName>
</protein>
<name>A0A8S1HMT9_9PELO</name>
<reference evidence="2" key="1">
    <citation type="submission" date="2020-10" db="EMBL/GenBank/DDBJ databases">
        <authorList>
            <person name="Kikuchi T."/>
        </authorList>
    </citation>
    <scope>NUCLEOTIDE SEQUENCE</scope>
    <source>
        <strain evidence="2">NKZ352</strain>
    </source>
</reference>
<feature type="region of interest" description="Disordered" evidence="1">
    <location>
        <begin position="1"/>
        <end position="49"/>
    </location>
</feature>
<sequence>MTATVKMLGEEMRKVSLNEPNGQAKKKTSSVSIISTSSNEDPPRKKSSLKENIVNVLRSPNFLLRRENTKRRWDQVREKLKLNRIKISVRDRKISTG</sequence>
<comment type="caution">
    <text evidence="2">The sequence shown here is derived from an EMBL/GenBank/DDBJ whole genome shotgun (WGS) entry which is preliminary data.</text>
</comment>
<keyword evidence="3" id="KW-1185">Reference proteome</keyword>